<dbReference type="Pfam" id="PF04138">
    <property type="entry name" value="GtrA_DPMS_TM"/>
    <property type="match status" value="1"/>
</dbReference>
<name>A0A1H8UHS2_9ACTN</name>
<dbReference type="Proteomes" id="UP000198960">
    <property type="component" value="Unassembled WGS sequence"/>
</dbReference>
<proteinExistence type="predicted"/>
<dbReference type="GO" id="GO:0000271">
    <property type="term" value="P:polysaccharide biosynthetic process"/>
    <property type="evidence" value="ECO:0007669"/>
    <property type="project" value="InterPro"/>
</dbReference>
<gene>
    <name evidence="7" type="ORF">SAMN05660991_02924</name>
</gene>
<evidence type="ECO:0000259" key="6">
    <source>
        <dbReference type="Pfam" id="PF04138"/>
    </source>
</evidence>
<keyword evidence="3 5" id="KW-1133">Transmembrane helix</keyword>
<dbReference type="RefSeq" id="WP_091944771.1">
    <property type="nucleotide sequence ID" value="NZ_FOEE01000008.1"/>
</dbReference>
<feature type="transmembrane region" description="Helical" evidence="5">
    <location>
        <begin position="123"/>
        <end position="148"/>
    </location>
</feature>
<keyword evidence="2 5" id="KW-0812">Transmembrane</keyword>
<keyword evidence="8" id="KW-1185">Reference proteome</keyword>
<dbReference type="OrthoDB" id="5184077at2"/>
<evidence type="ECO:0000256" key="4">
    <source>
        <dbReference type="ARBA" id="ARBA00023136"/>
    </source>
</evidence>
<evidence type="ECO:0000313" key="8">
    <source>
        <dbReference type="Proteomes" id="UP000198960"/>
    </source>
</evidence>
<dbReference type="EMBL" id="FOEE01000008">
    <property type="protein sequence ID" value="SEP02735.1"/>
    <property type="molecule type" value="Genomic_DNA"/>
</dbReference>
<evidence type="ECO:0000256" key="2">
    <source>
        <dbReference type="ARBA" id="ARBA00022692"/>
    </source>
</evidence>
<protein>
    <submittedName>
        <fullName evidence="7">Putative flippase GtrA (Transmembrane translocase of bactoprenol-linked glucose)</fullName>
    </submittedName>
</protein>
<reference evidence="8" key="1">
    <citation type="submission" date="2016-10" db="EMBL/GenBank/DDBJ databases">
        <authorList>
            <person name="Varghese N."/>
            <person name="Submissions S."/>
        </authorList>
    </citation>
    <scope>NUCLEOTIDE SEQUENCE [LARGE SCALE GENOMIC DNA]</scope>
    <source>
        <strain evidence="8">DSM 45413</strain>
    </source>
</reference>
<comment type="subcellular location">
    <subcellularLocation>
        <location evidence="1">Membrane</location>
        <topology evidence="1">Multi-pass membrane protein</topology>
    </subcellularLocation>
</comment>
<organism evidence="7 8">
    <name type="scientific">Trujillonella endophytica</name>
    <dbReference type="NCBI Taxonomy" id="673521"/>
    <lineage>
        <taxon>Bacteria</taxon>
        <taxon>Bacillati</taxon>
        <taxon>Actinomycetota</taxon>
        <taxon>Actinomycetes</taxon>
        <taxon>Geodermatophilales</taxon>
        <taxon>Geodermatophilaceae</taxon>
        <taxon>Trujillonella</taxon>
    </lineage>
</organism>
<dbReference type="GO" id="GO:0016020">
    <property type="term" value="C:membrane"/>
    <property type="evidence" value="ECO:0007669"/>
    <property type="project" value="UniProtKB-SubCell"/>
</dbReference>
<evidence type="ECO:0000256" key="3">
    <source>
        <dbReference type="ARBA" id="ARBA00022989"/>
    </source>
</evidence>
<evidence type="ECO:0000256" key="1">
    <source>
        <dbReference type="ARBA" id="ARBA00004141"/>
    </source>
</evidence>
<sequence length="156" mass="16710">MSCSTLSRPRGEWVEGVLARARADDGIGQFTRFVLVGGSTSALYALLFVALHGMGEQPANWIGSVITSVLANEMHRRLTFRAGERVSFLTAQVEGGALSIAGLVSTSLALAWLTAATSTDDPYIQFGLVALVTATIGTLRFIALRWLFRPRADALP</sequence>
<dbReference type="STRING" id="673521.SAMN05660991_02924"/>
<dbReference type="InterPro" id="IPR007267">
    <property type="entry name" value="GtrA_DPMS_TM"/>
</dbReference>
<evidence type="ECO:0000256" key="5">
    <source>
        <dbReference type="SAM" id="Phobius"/>
    </source>
</evidence>
<accession>A0A1H8UHS2</accession>
<feature type="transmembrane region" description="Helical" evidence="5">
    <location>
        <begin position="30"/>
        <end position="52"/>
    </location>
</feature>
<evidence type="ECO:0000313" key="7">
    <source>
        <dbReference type="EMBL" id="SEP02735.1"/>
    </source>
</evidence>
<keyword evidence="4 5" id="KW-0472">Membrane</keyword>
<feature type="domain" description="GtrA/DPMS transmembrane" evidence="6">
    <location>
        <begin position="32"/>
        <end position="147"/>
    </location>
</feature>
<dbReference type="AlphaFoldDB" id="A0A1H8UHS2"/>